<dbReference type="AlphaFoldDB" id="A0A0S1SIG1"/>
<accession>A0A0S1STM2</accession>
<evidence type="ECO:0000313" key="3">
    <source>
        <dbReference type="Proteomes" id="UP000069135"/>
    </source>
</evidence>
<dbReference type="GO" id="GO:0005737">
    <property type="term" value="C:cytoplasm"/>
    <property type="evidence" value="ECO:0007669"/>
    <property type="project" value="TreeGrafter"/>
</dbReference>
<evidence type="ECO:0000313" key="2">
    <source>
        <dbReference type="EMBL" id="ALM12729.1"/>
    </source>
</evidence>
<organism evidence="2 3">
    <name type="scientific">Candidatus Peribacter riflensis</name>
    <dbReference type="NCBI Taxonomy" id="1735162"/>
    <lineage>
        <taxon>Bacteria</taxon>
        <taxon>Candidatus Peregrinibacteriota</taxon>
        <taxon>Candidatus Peribacteria</taxon>
        <taxon>Candidatus Peribacterales</taxon>
        <taxon>Candidatus Peribacteraceae</taxon>
        <taxon>Candidatus Peribacter</taxon>
    </lineage>
</organism>
<dbReference type="InterPro" id="IPR029062">
    <property type="entry name" value="Class_I_gatase-like"/>
</dbReference>
<reference evidence="3" key="1">
    <citation type="submission" date="2015-10" db="EMBL/GenBank/DDBJ databases">
        <title>Analysis of five complete genome sequences for members of the class Peribacteria in the recently recognized Peregrinibacteria bacterial phylum.</title>
        <authorList>
            <person name="Anantharaman K."/>
            <person name="Brown C.T."/>
            <person name="Burstein D."/>
            <person name="Castelle C.J."/>
            <person name="Probst A.J."/>
            <person name="Thomas B.C."/>
            <person name="Williams K.H."/>
            <person name="Banfield J.F."/>
        </authorList>
    </citation>
    <scope>NUCLEOTIDE SEQUENCE [LARGE SCALE GENOMIC DNA]</scope>
</reference>
<dbReference type="InterPro" id="IPR002818">
    <property type="entry name" value="DJ-1/PfpI"/>
</dbReference>
<evidence type="ECO:0000259" key="1">
    <source>
        <dbReference type="Pfam" id="PF01965"/>
    </source>
</evidence>
<keyword evidence="2" id="KW-0645">Protease</keyword>
<dbReference type="PANTHER" id="PTHR48094">
    <property type="entry name" value="PROTEIN/NUCLEIC ACID DEGLYCASE DJ-1-RELATED"/>
    <property type="match status" value="1"/>
</dbReference>
<dbReference type="GO" id="GO:0008233">
    <property type="term" value="F:peptidase activity"/>
    <property type="evidence" value="ECO:0007669"/>
    <property type="project" value="UniProtKB-KW"/>
</dbReference>
<dbReference type="GO" id="GO:0006508">
    <property type="term" value="P:proteolysis"/>
    <property type="evidence" value="ECO:0007669"/>
    <property type="project" value="UniProtKB-KW"/>
</dbReference>
<sequence length="174" mass="18383">MPKKALLIIAQKDYQDREYERTRAELERGGLEVTVASGEGGTCTGKFGGSVLNTIALAQVKIADFDCIIFIGGPGAEAYVRHPEALRLAHEAVAASLPLGALCIAPLILAKARVLEGRQATVWDDGRGTQAAILKQAGAVYTGDSVTRDGMIVTGNGPEASEEFGRTLVELTRT</sequence>
<dbReference type="Pfam" id="PF01965">
    <property type="entry name" value="DJ-1_PfpI"/>
    <property type="match status" value="1"/>
</dbReference>
<dbReference type="Gene3D" id="3.40.50.880">
    <property type="match status" value="1"/>
</dbReference>
<reference evidence="2 3" key="2">
    <citation type="journal article" date="2016" name="PeerJ">
        <title>Analysis of five complete genome sequences for members of the class Peribacteria in the recently recognized Peregrinibacteria bacterial phylum.</title>
        <authorList>
            <person name="Anantharaman K."/>
            <person name="Brown C.T."/>
            <person name="Burstein D."/>
            <person name="Castelle C.J."/>
            <person name="Probst A.J."/>
            <person name="Thomas B.C."/>
            <person name="Williams K.H."/>
            <person name="Banfield J.F."/>
        </authorList>
    </citation>
    <scope>NUCLEOTIDE SEQUENCE [LARGE SCALE GENOMIC DNA]</scope>
    <source>
        <strain evidence="2">RIFOXYD1_FULL_PER-ii_59_16</strain>
    </source>
</reference>
<accession>A0A0S1SP25</accession>
<protein>
    <submittedName>
        <fullName evidence="2">Protease I</fullName>
    </submittedName>
</protein>
<gene>
    <name evidence="2" type="ORF">PeribacterD1_0024</name>
</gene>
<dbReference type="SUPFAM" id="SSF52317">
    <property type="entry name" value="Class I glutamine amidotransferase-like"/>
    <property type="match status" value="1"/>
</dbReference>
<dbReference type="KEGG" id="prf:PeribacterA2_0024"/>
<accession>A0A0S1SGK4</accession>
<dbReference type="STRING" id="1735162.PeribacterB2_0024"/>
<dbReference type="InterPro" id="IPR050325">
    <property type="entry name" value="Prot/Nucl_acid_deglycase"/>
</dbReference>
<feature type="domain" description="DJ-1/PfpI" evidence="1">
    <location>
        <begin position="3"/>
        <end position="170"/>
    </location>
</feature>
<proteinExistence type="predicted"/>
<accession>A0A0S1SIG1</accession>
<name>A0A0S1SIG1_9BACT</name>
<dbReference type="Proteomes" id="UP000069135">
    <property type="component" value="Chromosome"/>
</dbReference>
<dbReference type="EMBL" id="CP013065">
    <property type="protein sequence ID" value="ALM12729.1"/>
    <property type="molecule type" value="Genomic_DNA"/>
</dbReference>
<accession>A0A0S1SQB0</accession>
<dbReference type="PANTHER" id="PTHR48094:SF12">
    <property type="entry name" value="PARKINSON DISEASE PROTEIN 7 HOMOLOG"/>
    <property type="match status" value="1"/>
</dbReference>
<keyword evidence="2" id="KW-0378">Hydrolase</keyword>